<dbReference type="Proteomes" id="UP001415857">
    <property type="component" value="Unassembled WGS sequence"/>
</dbReference>
<dbReference type="InterPro" id="IPR003428">
    <property type="entry name" value="MAM33"/>
</dbReference>
<dbReference type="Gene3D" id="3.10.280.10">
    <property type="entry name" value="Mitochondrial glycoprotein"/>
    <property type="match status" value="1"/>
</dbReference>
<accession>A0AAP0RSE2</accession>
<dbReference type="AlphaFoldDB" id="A0AAP0RSE2"/>
<evidence type="ECO:0000313" key="1">
    <source>
        <dbReference type="EMBL" id="KAK9283438.1"/>
    </source>
</evidence>
<reference evidence="1 2" key="1">
    <citation type="journal article" date="2024" name="Plant J.">
        <title>Genome sequences and population genomics reveal climatic adaptation and genomic divergence between two closely related sweetgum species.</title>
        <authorList>
            <person name="Xu W.Q."/>
            <person name="Ren C.Q."/>
            <person name="Zhang X.Y."/>
            <person name="Comes H.P."/>
            <person name="Liu X.H."/>
            <person name="Li Y.G."/>
            <person name="Kettle C.J."/>
            <person name="Jalonen R."/>
            <person name="Gaisberger H."/>
            <person name="Ma Y.Z."/>
            <person name="Qiu Y.X."/>
        </authorList>
    </citation>
    <scope>NUCLEOTIDE SEQUENCE [LARGE SCALE GENOMIC DNA]</scope>
    <source>
        <strain evidence="1">Hangzhou</strain>
    </source>
</reference>
<dbReference type="Pfam" id="PF02330">
    <property type="entry name" value="MAM33"/>
    <property type="match status" value="1"/>
</dbReference>
<dbReference type="EMBL" id="JBBPBK010000006">
    <property type="protein sequence ID" value="KAK9283438.1"/>
    <property type="molecule type" value="Genomic_DNA"/>
</dbReference>
<proteinExistence type="predicted"/>
<dbReference type="InterPro" id="IPR036561">
    <property type="entry name" value="MAM33_sf"/>
</dbReference>
<dbReference type="GO" id="GO:0005759">
    <property type="term" value="C:mitochondrial matrix"/>
    <property type="evidence" value="ECO:0007669"/>
    <property type="project" value="InterPro"/>
</dbReference>
<organism evidence="1 2">
    <name type="scientific">Liquidambar formosana</name>
    <name type="common">Formosan gum</name>
    <dbReference type="NCBI Taxonomy" id="63359"/>
    <lineage>
        <taxon>Eukaryota</taxon>
        <taxon>Viridiplantae</taxon>
        <taxon>Streptophyta</taxon>
        <taxon>Embryophyta</taxon>
        <taxon>Tracheophyta</taxon>
        <taxon>Spermatophyta</taxon>
        <taxon>Magnoliopsida</taxon>
        <taxon>eudicotyledons</taxon>
        <taxon>Gunneridae</taxon>
        <taxon>Pentapetalae</taxon>
        <taxon>Saxifragales</taxon>
        <taxon>Altingiaceae</taxon>
        <taxon>Liquidambar</taxon>
    </lineage>
</organism>
<name>A0AAP0RSE2_LIQFO</name>
<evidence type="ECO:0000313" key="2">
    <source>
        <dbReference type="Proteomes" id="UP001415857"/>
    </source>
</evidence>
<dbReference type="SUPFAM" id="SSF54529">
    <property type="entry name" value="Mitochondrial glycoprotein MAM33-like"/>
    <property type="match status" value="1"/>
</dbReference>
<comment type="caution">
    <text evidence="1">The sequence shown here is derived from an EMBL/GenBank/DDBJ whole genome shotgun (WGS) entry which is preliminary data.</text>
</comment>
<dbReference type="PANTHER" id="PTHR10826">
    <property type="entry name" value="COMPLEMENT COMPONENT 1"/>
    <property type="match status" value="1"/>
</dbReference>
<gene>
    <name evidence="1" type="ORF">L1049_011680</name>
</gene>
<protein>
    <submittedName>
        <fullName evidence="1">Uncharacterized protein</fullName>
    </submittedName>
</protein>
<sequence length="144" mass="16053">MAFARILRRSASIAPLATRLVQTQRHNHHSAVFTALYHTTLSNKPSSTPFLQTPRFSSSVAAKRPSSDETLIRVIESEIQCSEEGDDHDRIEEIPNGFPFKIEDHPGQQTISLIREYNGEVIKVEVHMPDLVTGEDGADNDDDG</sequence>
<dbReference type="PANTHER" id="PTHR10826:SF41">
    <property type="entry name" value="MITOCHONDRIAL GLYCOPROTEIN FAMILY PROTEIN"/>
    <property type="match status" value="1"/>
</dbReference>
<keyword evidence="2" id="KW-1185">Reference proteome</keyword>